<dbReference type="PANTHER" id="PTHR31123">
    <property type="entry name" value="ACCUMULATION OF DYADS PROTEIN 2-RELATED"/>
    <property type="match status" value="1"/>
</dbReference>
<organism evidence="7 8">
    <name type="scientific">Marasmius tenuissimus</name>
    <dbReference type="NCBI Taxonomy" id="585030"/>
    <lineage>
        <taxon>Eukaryota</taxon>
        <taxon>Fungi</taxon>
        <taxon>Dikarya</taxon>
        <taxon>Basidiomycota</taxon>
        <taxon>Agaricomycotina</taxon>
        <taxon>Agaricomycetes</taxon>
        <taxon>Agaricomycetidae</taxon>
        <taxon>Agaricales</taxon>
        <taxon>Marasmiineae</taxon>
        <taxon>Marasmiaceae</taxon>
        <taxon>Marasmius</taxon>
    </lineage>
</organism>
<accession>A0ABR2ZXL4</accession>
<keyword evidence="4 6" id="KW-1133">Transmembrane helix</keyword>
<name>A0ABR2ZXL4_9AGAR</name>
<evidence type="ECO:0000313" key="8">
    <source>
        <dbReference type="Proteomes" id="UP001437256"/>
    </source>
</evidence>
<dbReference type="InterPro" id="IPR000791">
    <property type="entry name" value="Gpr1/Fun34/SatP-like"/>
</dbReference>
<comment type="subcellular location">
    <subcellularLocation>
        <location evidence="1">Membrane</location>
        <topology evidence="1">Multi-pass membrane protein</topology>
    </subcellularLocation>
</comment>
<proteinExistence type="inferred from homology"/>
<keyword evidence="3 6" id="KW-0812">Transmembrane</keyword>
<protein>
    <submittedName>
        <fullName evidence="7">Uncharacterized protein</fullName>
    </submittedName>
</protein>
<dbReference type="EMBL" id="JBBXMP010000053">
    <property type="protein sequence ID" value="KAL0065022.1"/>
    <property type="molecule type" value="Genomic_DNA"/>
</dbReference>
<comment type="similarity">
    <text evidence="2">Belongs to the acetate uptake transporter (AceTr) (TC 2.A.96) family.</text>
</comment>
<reference evidence="7 8" key="1">
    <citation type="submission" date="2024-05" db="EMBL/GenBank/DDBJ databases">
        <title>A draft genome resource for the thread blight pathogen Marasmius tenuissimus strain MS-2.</title>
        <authorList>
            <person name="Yulfo-Soto G.E."/>
            <person name="Baruah I.K."/>
            <person name="Amoako-Attah I."/>
            <person name="Bukari Y."/>
            <person name="Meinhardt L.W."/>
            <person name="Bailey B.A."/>
            <person name="Cohen S.P."/>
        </authorList>
    </citation>
    <scope>NUCLEOTIDE SEQUENCE [LARGE SCALE GENOMIC DNA]</scope>
    <source>
        <strain evidence="7 8">MS-2</strain>
    </source>
</reference>
<dbReference type="PANTHER" id="PTHR31123:SF1">
    <property type="entry name" value="ACCUMULATION OF DYADS PROTEIN 2-RELATED"/>
    <property type="match status" value="1"/>
</dbReference>
<evidence type="ECO:0000256" key="2">
    <source>
        <dbReference type="ARBA" id="ARBA00005587"/>
    </source>
</evidence>
<keyword evidence="5 6" id="KW-0472">Membrane</keyword>
<dbReference type="InterPro" id="IPR051633">
    <property type="entry name" value="AceTr"/>
</dbReference>
<dbReference type="NCBIfam" id="NF038013">
    <property type="entry name" value="AceTr_1"/>
    <property type="match status" value="1"/>
</dbReference>
<feature type="transmembrane region" description="Helical" evidence="6">
    <location>
        <begin position="160"/>
        <end position="180"/>
    </location>
</feature>
<evidence type="ECO:0000256" key="1">
    <source>
        <dbReference type="ARBA" id="ARBA00004141"/>
    </source>
</evidence>
<evidence type="ECO:0000313" key="7">
    <source>
        <dbReference type="EMBL" id="KAL0065022.1"/>
    </source>
</evidence>
<feature type="transmembrane region" description="Helical" evidence="6">
    <location>
        <begin position="36"/>
        <end position="57"/>
    </location>
</feature>
<keyword evidence="8" id="KW-1185">Reference proteome</keyword>
<dbReference type="Pfam" id="PF01184">
    <property type="entry name" value="Gpr1_Fun34_YaaH"/>
    <property type="match status" value="1"/>
</dbReference>
<sequence>MSSPSEAIDRDKQRVEEYEYSPNADPVSYQRYPTNIANPGPAGTLSFGATIFILSLYNLNARGVHAPNLVVGMAIFAGGLTQFIAGMWEFPRGNVFGATSFASYGAFWLSYATINIPASGIIASFSTEEEFHNAQGIYLATWTIISVFFLLAVIRRHIAFSIVYLCAILAFALLSATEFTGSIKYV</sequence>
<evidence type="ECO:0000256" key="5">
    <source>
        <dbReference type="ARBA" id="ARBA00023136"/>
    </source>
</evidence>
<dbReference type="Proteomes" id="UP001437256">
    <property type="component" value="Unassembled WGS sequence"/>
</dbReference>
<feature type="transmembrane region" description="Helical" evidence="6">
    <location>
        <begin position="108"/>
        <end position="125"/>
    </location>
</feature>
<evidence type="ECO:0000256" key="6">
    <source>
        <dbReference type="SAM" id="Phobius"/>
    </source>
</evidence>
<evidence type="ECO:0000256" key="3">
    <source>
        <dbReference type="ARBA" id="ARBA00022692"/>
    </source>
</evidence>
<comment type="caution">
    <text evidence="7">The sequence shown here is derived from an EMBL/GenBank/DDBJ whole genome shotgun (WGS) entry which is preliminary data.</text>
</comment>
<feature type="transmembrane region" description="Helical" evidence="6">
    <location>
        <begin position="137"/>
        <end position="154"/>
    </location>
</feature>
<feature type="transmembrane region" description="Helical" evidence="6">
    <location>
        <begin position="69"/>
        <end position="88"/>
    </location>
</feature>
<evidence type="ECO:0000256" key="4">
    <source>
        <dbReference type="ARBA" id="ARBA00022989"/>
    </source>
</evidence>
<gene>
    <name evidence="7" type="ORF">AAF712_008015</name>
</gene>